<evidence type="ECO:0000256" key="1">
    <source>
        <dbReference type="SAM" id="SignalP"/>
    </source>
</evidence>
<reference evidence="2" key="1">
    <citation type="submission" date="2020-01" db="EMBL/GenBank/DDBJ databases">
        <authorList>
            <person name="Meier V. D."/>
            <person name="Meier V D."/>
        </authorList>
    </citation>
    <scope>NUCLEOTIDE SEQUENCE</scope>
    <source>
        <strain evidence="2">HLG_WM_MAG_04</strain>
    </source>
</reference>
<feature type="signal peptide" evidence="1">
    <location>
        <begin position="1"/>
        <end position="20"/>
    </location>
</feature>
<dbReference type="AlphaFoldDB" id="A0A6S6SF04"/>
<feature type="chain" id="PRO_5027821998" evidence="1">
    <location>
        <begin position="21"/>
        <end position="105"/>
    </location>
</feature>
<dbReference type="EMBL" id="CACVAX010000014">
    <property type="protein sequence ID" value="CAA6806994.1"/>
    <property type="molecule type" value="Genomic_DNA"/>
</dbReference>
<keyword evidence="1" id="KW-0732">Signal</keyword>
<protein>
    <submittedName>
        <fullName evidence="2">Uncharacterized protein</fullName>
    </submittedName>
</protein>
<name>A0A6S6SF04_9BACT</name>
<organism evidence="2">
    <name type="scientific">uncultured Sulfurovum sp</name>
    <dbReference type="NCBI Taxonomy" id="269237"/>
    <lineage>
        <taxon>Bacteria</taxon>
        <taxon>Pseudomonadati</taxon>
        <taxon>Campylobacterota</taxon>
        <taxon>Epsilonproteobacteria</taxon>
        <taxon>Campylobacterales</taxon>
        <taxon>Sulfurovaceae</taxon>
        <taxon>Sulfurovum</taxon>
        <taxon>environmental samples</taxon>
    </lineage>
</organism>
<proteinExistence type="predicted"/>
<accession>A0A6S6SF04</accession>
<sequence length="105" mass="11222">MKKLSAITILTLGLGASAQAEESMTSILGAVDSNAVEAIKATEGTRNYTDVTVENSVINYKVKNINTLNGVKFASKNTDAKNLKVVNQVKSQEAFNLNTVNGIQF</sequence>
<evidence type="ECO:0000313" key="2">
    <source>
        <dbReference type="EMBL" id="CAA6806994.1"/>
    </source>
</evidence>
<gene>
    <name evidence="2" type="ORF">HELGO_WM13113</name>
</gene>